<keyword evidence="15" id="KW-1185">Reference proteome</keyword>
<dbReference type="PANTHER" id="PTHR30050">
    <property type="entry name" value="CHROMOSOMAL REPLICATION INITIATOR PROTEIN DNAA"/>
    <property type="match status" value="1"/>
</dbReference>
<protein>
    <recommendedName>
        <fullName evidence="8 9">Chromosomal replication initiator protein DnaA</fullName>
    </recommendedName>
</protein>
<dbReference type="Gene3D" id="3.30.300.180">
    <property type="match status" value="1"/>
</dbReference>
<dbReference type="InterPro" id="IPR020591">
    <property type="entry name" value="Chromosome_initiator_DnaA-like"/>
</dbReference>
<dbReference type="InterPro" id="IPR038454">
    <property type="entry name" value="DnaA_N_sf"/>
</dbReference>
<evidence type="ECO:0000256" key="6">
    <source>
        <dbReference type="ARBA" id="ARBA00023121"/>
    </source>
</evidence>
<comment type="subunit">
    <text evidence="8">Oligomerizes as a right-handed, spiral filament on DNA at oriC.</text>
</comment>
<dbReference type="InterPro" id="IPR013159">
    <property type="entry name" value="DnaA_C"/>
</dbReference>
<evidence type="ECO:0000256" key="5">
    <source>
        <dbReference type="ARBA" id="ARBA00022840"/>
    </source>
</evidence>
<dbReference type="InterPro" id="IPR018312">
    <property type="entry name" value="Chromosome_initiator_DnaA_CS"/>
</dbReference>
<dbReference type="HAMAP" id="MF_00377">
    <property type="entry name" value="DnaA_bact"/>
    <property type="match status" value="1"/>
</dbReference>
<dbReference type="InterPro" id="IPR013317">
    <property type="entry name" value="DnaA_dom"/>
</dbReference>
<dbReference type="SUPFAM" id="SSF52540">
    <property type="entry name" value="P-loop containing nucleoside triphosphate hydrolases"/>
    <property type="match status" value="1"/>
</dbReference>
<evidence type="ECO:0000313" key="15">
    <source>
        <dbReference type="Proteomes" id="UP000187464"/>
    </source>
</evidence>
<feature type="binding site" evidence="8">
    <location>
        <position position="178"/>
    </location>
    <ligand>
        <name>ATP</name>
        <dbReference type="ChEBI" id="CHEBI:30616"/>
    </ligand>
</feature>
<comment type="function">
    <text evidence="8 10">Plays an essential role in the initiation and regulation of chromosomal replication. ATP-DnaA binds to the origin of replication (oriC) to initiate formation of the DNA replication initiation complex once per cell cycle. Binds the DnaA box (a 9 base pair repeat at the origin) and separates the double-stranded (ds)DNA. Forms a right-handed helical filament on oriC DNA; dsDNA binds to the exterior of the filament while single-stranded (ss)DNA is stabiized in the filament's interior. The ATP-DnaA-oriC complex binds and stabilizes one strand of the AT-rich DNA unwinding element (DUE), permitting loading of DNA polymerase. After initiation quickly degrades to an ADP-DnaA complex that is not apt for DNA replication. Binds acidic phospholipids.</text>
</comment>
<keyword evidence="7 8" id="KW-0238">DNA-binding</keyword>
<comment type="subcellular location">
    <subcellularLocation>
        <location evidence="8">Cytoplasm</location>
    </subcellularLocation>
</comment>
<evidence type="ECO:0000256" key="1">
    <source>
        <dbReference type="ARBA" id="ARBA00006583"/>
    </source>
</evidence>
<dbReference type="EMBL" id="LT605205">
    <property type="protein sequence ID" value="SCD19218.1"/>
    <property type="molecule type" value="Genomic_DNA"/>
</dbReference>
<evidence type="ECO:0000256" key="8">
    <source>
        <dbReference type="HAMAP-Rule" id="MF_00377"/>
    </source>
</evidence>
<dbReference type="PANTHER" id="PTHR30050:SF2">
    <property type="entry name" value="CHROMOSOMAL REPLICATION INITIATOR PROTEIN DNAA"/>
    <property type="match status" value="1"/>
</dbReference>
<dbReference type="GO" id="GO:0006270">
    <property type="term" value="P:DNA replication initiation"/>
    <property type="evidence" value="ECO:0007669"/>
    <property type="project" value="UniProtKB-UniRule"/>
</dbReference>
<keyword evidence="2 8" id="KW-0963">Cytoplasm</keyword>
<dbReference type="AlphaFoldDB" id="A0A1R3T211"/>
<dbReference type="GO" id="GO:0005737">
    <property type="term" value="C:cytoplasm"/>
    <property type="evidence" value="ECO:0007669"/>
    <property type="project" value="UniProtKB-SubCell"/>
</dbReference>
<dbReference type="GO" id="GO:0006275">
    <property type="term" value="P:regulation of DNA replication"/>
    <property type="evidence" value="ECO:0007669"/>
    <property type="project" value="UniProtKB-UniRule"/>
</dbReference>
<dbReference type="FunFam" id="3.40.50.300:FF:000668">
    <property type="entry name" value="Chromosomal replication initiator protein DnaA"/>
    <property type="match status" value="1"/>
</dbReference>
<comment type="caution">
    <text evidence="8">Lacks conserved residue(s) required for the propagation of feature annotation.</text>
</comment>
<evidence type="ECO:0000256" key="3">
    <source>
        <dbReference type="ARBA" id="ARBA00022705"/>
    </source>
</evidence>
<dbReference type="KEGG" id="psac:PSM36_0384"/>
<feature type="binding site" evidence="8">
    <location>
        <position position="180"/>
    </location>
    <ligand>
        <name>ATP</name>
        <dbReference type="ChEBI" id="CHEBI:30616"/>
    </ligand>
</feature>
<dbReference type="InterPro" id="IPR010921">
    <property type="entry name" value="Trp_repressor/repl_initiator"/>
</dbReference>
<reference evidence="14 15" key="1">
    <citation type="submission" date="2016-08" db="EMBL/GenBank/DDBJ databases">
        <authorList>
            <person name="Seilhamer J.J."/>
        </authorList>
    </citation>
    <scope>NUCLEOTIDE SEQUENCE [LARGE SCALE GENOMIC DNA]</scope>
    <source>
        <strain evidence="14">M3/6</strain>
    </source>
</reference>
<evidence type="ECO:0000256" key="4">
    <source>
        <dbReference type="ARBA" id="ARBA00022741"/>
    </source>
</evidence>
<keyword evidence="6 8" id="KW-0446">Lipid-binding</keyword>
<keyword evidence="3 8" id="KW-0235">DNA replication</keyword>
<evidence type="ECO:0000256" key="7">
    <source>
        <dbReference type="ARBA" id="ARBA00023125"/>
    </source>
</evidence>
<evidence type="ECO:0000256" key="11">
    <source>
        <dbReference type="RuleBase" id="RU004227"/>
    </source>
</evidence>
<dbReference type="InterPro" id="IPR027417">
    <property type="entry name" value="P-loop_NTPase"/>
</dbReference>
<feature type="domain" description="AAA+ ATPase" evidence="12">
    <location>
        <begin position="165"/>
        <end position="301"/>
    </location>
</feature>
<feature type="region of interest" description="Domain I, interacts with DnaA modulators" evidence="8">
    <location>
        <begin position="1"/>
        <end position="98"/>
    </location>
</feature>
<feature type="region of interest" description="Domain IV, binds dsDNA" evidence="8">
    <location>
        <begin position="349"/>
        <end position="468"/>
    </location>
</feature>
<dbReference type="InterPro" id="IPR001957">
    <property type="entry name" value="Chromosome_initiator_DnaA"/>
</dbReference>
<gene>
    <name evidence="8 14" type="primary">dnaA</name>
    <name evidence="14" type="ORF">PSM36_0384</name>
</gene>
<dbReference type="SUPFAM" id="SSF48295">
    <property type="entry name" value="TrpR-like"/>
    <property type="match status" value="1"/>
</dbReference>
<dbReference type="Gene3D" id="3.40.50.300">
    <property type="entry name" value="P-loop containing nucleotide triphosphate hydrolases"/>
    <property type="match status" value="1"/>
</dbReference>
<proteinExistence type="inferred from homology"/>
<evidence type="ECO:0000259" key="13">
    <source>
        <dbReference type="SMART" id="SM00760"/>
    </source>
</evidence>
<accession>A0A1R3T211</accession>
<dbReference type="GO" id="GO:0005524">
    <property type="term" value="F:ATP binding"/>
    <property type="evidence" value="ECO:0007669"/>
    <property type="project" value="UniProtKB-UniRule"/>
</dbReference>
<evidence type="ECO:0000313" key="14">
    <source>
        <dbReference type="EMBL" id="SCD19218.1"/>
    </source>
</evidence>
<comment type="similarity">
    <text evidence="1 8 11">Belongs to the DnaA family.</text>
</comment>
<dbReference type="PRINTS" id="PR00051">
    <property type="entry name" value="DNAA"/>
</dbReference>
<dbReference type="Gene3D" id="1.10.1750.10">
    <property type="match status" value="1"/>
</dbReference>
<dbReference type="Pfam" id="PF11638">
    <property type="entry name" value="DnaA_N"/>
    <property type="match status" value="1"/>
</dbReference>
<dbReference type="SMART" id="SM00760">
    <property type="entry name" value="Bac_DnaA_C"/>
    <property type="match status" value="1"/>
</dbReference>
<keyword evidence="5 8" id="KW-0067">ATP-binding</keyword>
<dbReference type="Pfam" id="PF00308">
    <property type="entry name" value="Bac_DnaA"/>
    <property type="match status" value="1"/>
</dbReference>
<dbReference type="PROSITE" id="PS01008">
    <property type="entry name" value="DNAA"/>
    <property type="match status" value="1"/>
</dbReference>
<dbReference type="InterPro" id="IPR003593">
    <property type="entry name" value="AAA+_ATPase"/>
</dbReference>
<dbReference type="STRING" id="1642647.PSM36_0384"/>
<dbReference type="GO" id="GO:0008289">
    <property type="term" value="F:lipid binding"/>
    <property type="evidence" value="ECO:0007669"/>
    <property type="project" value="UniProtKB-KW"/>
</dbReference>
<sequence>MNKDCRLLWNNCLNVIRDNIPEPAFNTWFLPIVPLKYQDHVFTVQVPSQFFYEYLEDKYLDLIQHTLYREIGEGTILNYRILVETENNTAVELRGETKSYAGGTDRNAAGKVSAKVPSPFDRVETSEFDSQINSKYTFLNFFEGESNRLARTAAEAVALNPAKTAFNPLFVHGYSGVGKTHLCHAIGSKVKELYPDKKVLYLSAHLFKVQYTDARRFNTINDFINFYQSIDVLLIDDIQELAGLEKTQNTFFHIFNHLHQNNKQLIMTSDCPPMDMQGVEERLLTRFRWGLTTKLERPDKELRKKILQNKVLADGLIIPENVIEFIAENVTENVRDLEGIVVSLMAHSIINNREIDLVLARRVVEQSIKFEKKRITVQKIQDIVSDFYHVKKELIQSASRKREIVQARQVTMYFIKKHTELSLSQIGAQVGNRNHATVLHACNTVKDFYEVDKGFRSDIDEIENLLNS</sequence>
<dbReference type="CDD" id="cd00009">
    <property type="entry name" value="AAA"/>
    <property type="match status" value="1"/>
</dbReference>
<dbReference type="CDD" id="cd06571">
    <property type="entry name" value="Bac_DnaA_C"/>
    <property type="match status" value="1"/>
</dbReference>
<dbReference type="InterPro" id="IPR024633">
    <property type="entry name" value="DnaA_N_dom"/>
</dbReference>
<comment type="domain">
    <text evidence="8">Domain I is involved in oligomerization and binding regulators, domain II is flexibile and of varying length in different bacteria, domain III forms the AAA+ region, while domain IV binds dsDNA.</text>
</comment>
<organism evidence="14 15">
    <name type="scientific">Proteiniphilum saccharofermentans</name>
    <dbReference type="NCBI Taxonomy" id="1642647"/>
    <lineage>
        <taxon>Bacteria</taxon>
        <taxon>Pseudomonadati</taxon>
        <taxon>Bacteroidota</taxon>
        <taxon>Bacteroidia</taxon>
        <taxon>Bacteroidales</taxon>
        <taxon>Dysgonomonadaceae</taxon>
        <taxon>Proteiniphilum</taxon>
    </lineage>
</organism>
<dbReference type="Proteomes" id="UP000187464">
    <property type="component" value="Chromosome I"/>
</dbReference>
<dbReference type="Gene3D" id="1.10.8.60">
    <property type="match status" value="1"/>
</dbReference>
<dbReference type="RefSeq" id="WP_026327449.1">
    <property type="nucleotide sequence ID" value="NZ_LT605205.1"/>
</dbReference>
<dbReference type="SMART" id="SM00382">
    <property type="entry name" value="AAA"/>
    <property type="match status" value="1"/>
</dbReference>
<evidence type="ECO:0000256" key="9">
    <source>
        <dbReference type="NCBIfam" id="TIGR00362"/>
    </source>
</evidence>
<feature type="domain" description="Chromosomal replication initiator DnaA C-terminal" evidence="13">
    <location>
        <begin position="376"/>
        <end position="445"/>
    </location>
</feature>
<name>A0A1R3T211_9BACT</name>
<feature type="binding site" evidence="8">
    <location>
        <position position="179"/>
    </location>
    <ligand>
        <name>ATP</name>
        <dbReference type="ChEBI" id="CHEBI:30616"/>
    </ligand>
</feature>
<dbReference type="GO" id="GO:0003688">
    <property type="term" value="F:DNA replication origin binding"/>
    <property type="evidence" value="ECO:0007669"/>
    <property type="project" value="UniProtKB-UniRule"/>
</dbReference>
<evidence type="ECO:0000256" key="2">
    <source>
        <dbReference type="ARBA" id="ARBA00022490"/>
    </source>
</evidence>
<dbReference type="Pfam" id="PF08299">
    <property type="entry name" value="Bac_DnaA_C"/>
    <property type="match status" value="1"/>
</dbReference>
<evidence type="ECO:0000259" key="12">
    <source>
        <dbReference type="SMART" id="SM00382"/>
    </source>
</evidence>
<feature type="binding site" evidence="8">
    <location>
        <position position="176"/>
    </location>
    <ligand>
        <name>ATP</name>
        <dbReference type="ChEBI" id="CHEBI:30616"/>
    </ligand>
</feature>
<evidence type="ECO:0000256" key="10">
    <source>
        <dbReference type="RuleBase" id="RU000577"/>
    </source>
</evidence>
<dbReference type="NCBIfam" id="TIGR00362">
    <property type="entry name" value="DnaA"/>
    <property type="match status" value="1"/>
</dbReference>
<keyword evidence="4 8" id="KW-0547">Nucleotide-binding</keyword>
<dbReference type="GO" id="GO:0005886">
    <property type="term" value="C:plasma membrane"/>
    <property type="evidence" value="ECO:0007669"/>
    <property type="project" value="TreeGrafter"/>
</dbReference>